<evidence type="ECO:0000256" key="1">
    <source>
        <dbReference type="SAM" id="MobiDB-lite"/>
    </source>
</evidence>
<proteinExistence type="predicted"/>
<feature type="region of interest" description="Disordered" evidence="1">
    <location>
        <begin position="25"/>
        <end position="69"/>
    </location>
</feature>
<dbReference type="AlphaFoldDB" id="A0A8K0AE74"/>
<gene>
    <name evidence="2" type="primary">Hypp4944</name>
    <name evidence="2" type="ORF">BLAG_LOCUS24362</name>
</gene>
<name>A0A8K0AE74_BRALA</name>
<dbReference type="EMBL" id="OV696693">
    <property type="protein sequence ID" value="CAH1272826.1"/>
    <property type="molecule type" value="Genomic_DNA"/>
</dbReference>
<protein>
    <submittedName>
        <fullName evidence="2">Hypp4944 protein</fullName>
    </submittedName>
</protein>
<dbReference type="Proteomes" id="UP000838412">
    <property type="component" value="Chromosome 8"/>
</dbReference>
<sequence>MPLFIRSLQTRSRAPIETRDLLGSRALRARTGRSDASVPQPELARARRDPSPARLGRANRISRQQKMASPRVFVQRTCVIMDTPGRLTPASGIMPS</sequence>
<organism evidence="2 3">
    <name type="scientific">Branchiostoma lanceolatum</name>
    <name type="common">Common lancelet</name>
    <name type="synonym">Amphioxus lanceolatum</name>
    <dbReference type="NCBI Taxonomy" id="7740"/>
    <lineage>
        <taxon>Eukaryota</taxon>
        <taxon>Metazoa</taxon>
        <taxon>Chordata</taxon>
        <taxon>Cephalochordata</taxon>
        <taxon>Leptocardii</taxon>
        <taxon>Amphioxiformes</taxon>
        <taxon>Branchiostomatidae</taxon>
        <taxon>Branchiostoma</taxon>
    </lineage>
</organism>
<evidence type="ECO:0000313" key="2">
    <source>
        <dbReference type="EMBL" id="CAH1272826.1"/>
    </source>
</evidence>
<keyword evidence="3" id="KW-1185">Reference proteome</keyword>
<evidence type="ECO:0000313" key="3">
    <source>
        <dbReference type="Proteomes" id="UP000838412"/>
    </source>
</evidence>
<accession>A0A8K0AE74</accession>
<reference evidence="2" key="1">
    <citation type="submission" date="2022-01" db="EMBL/GenBank/DDBJ databases">
        <authorList>
            <person name="Braso-Vives M."/>
        </authorList>
    </citation>
    <scope>NUCLEOTIDE SEQUENCE</scope>
</reference>